<proteinExistence type="predicted"/>
<evidence type="ECO:0000313" key="3">
    <source>
        <dbReference type="EMBL" id="CAA9273875.1"/>
    </source>
</evidence>
<organism evidence="3">
    <name type="scientific">uncultured Actinomycetospora sp</name>
    <dbReference type="NCBI Taxonomy" id="1135996"/>
    <lineage>
        <taxon>Bacteria</taxon>
        <taxon>Bacillati</taxon>
        <taxon>Actinomycetota</taxon>
        <taxon>Actinomycetes</taxon>
        <taxon>Pseudonocardiales</taxon>
        <taxon>Pseudonocardiaceae</taxon>
        <taxon>Actinomycetospora</taxon>
        <taxon>environmental samples</taxon>
    </lineage>
</organism>
<dbReference type="PANTHER" id="PTHR43245">
    <property type="entry name" value="BIFUNCTIONAL POLYMYXIN RESISTANCE PROTEIN ARNA"/>
    <property type="match status" value="1"/>
</dbReference>
<dbReference type="InterPro" id="IPR050177">
    <property type="entry name" value="Lipid_A_modif_metabolic_enz"/>
</dbReference>
<evidence type="ECO:0000259" key="2">
    <source>
        <dbReference type="Pfam" id="PF01370"/>
    </source>
</evidence>
<evidence type="ECO:0000256" key="1">
    <source>
        <dbReference type="SAM" id="MobiDB-lite"/>
    </source>
</evidence>
<dbReference type="InterPro" id="IPR036291">
    <property type="entry name" value="NAD(P)-bd_dom_sf"/>
</dbReference>
<reference evidence="3" key="1">
    <citation type="submission" date="2020-02" db="EMBL/GenBank/DDBJ databases">
        <authorList>
            <person name="Meier V. D."/>
        </authorList>
    </citation>
    <scope>NUCLEOTIDE SEQUENCE</scope>
    <source>
        <strain evidence="3">AVDCRST_MAG54</strain>
    </source>
</reference>
<dbReference type="InterPro" id="IPR001509">
    <property type="entry name" value="Epimerase_deHydtase"/>
</dbReference>
<feature type="domain" description="NAD-dependent epimerase/dehydratase" evidence="2">
    <location>
        <begin position="22"/>
        <end position="199"/>
    </location>
</feature>
<dbReference type="Pfam" id="PF01370">
    <property type="entry name" value="Epimerase"/>
    <property type="match status" value="1"/>
</dbReference>
<name>A0A6J4JCL0_9PSEU</name>
<accession>A0A6J4JCL0</accession>
<feature type="compositionally biased region" description="Basic and acidic residues" evidence="1">
    <location>
        <begin position="53"/>
        <end position="72"/>
    </location>
</feature>
<sequence length="343" mass="36179">MSEQTSVIHADRPSDDTSRVTVAVTGATGTFGTGLVPLLVDDARVDGVVGVSRRPDSGSGVDRRAEHRRGDVRDPDSLATAFRGADVVVHLAYDITGTTNPGSVHTVNAEGARDAFRAAVDAGARRFVYASSFAAYGFSDRNPIGIPESHPLGVDDPFFYARDKARSEQLLAEESAHHPEVEVHVVRPSGVVGPDLEGAKLPLPGPLAALGRRLVAAATVYARLGLPLAVPAFPLQLVHHDDVGAALLRCALGDGPPGPYNVAGDGVVTLAELARELGAHVLELPAEVAEVPSRAAMTLPLPLPLQWVAATTYPAIMDTTRSKEELGWLPRFTGLGAWRDTVR</sequence>
<protein>
    <recommendedName>
        <fullName evidence="2">NAD-dependent epimerase/dehydratase domain-containing protein</fullName>
    </recommendedName>
</protein>
<feature type="region of interest" description="Disordered" evidence="1">
    <location>
        <begin position="50"/>
        <end position="72"/>
    </location>
</feature>
<dbReference type="AlphaFoldDB" id="A0A6J4JCL0"/>
<dbReference type="EMBL" id="CADCTH010000402">
    <property type="protein sequence ID" value="CAA9273875.1"/>
    <property type="molecule type" value="Genomic_DNA"/>
</dbReference>
<gene>
    <name evidence="3" type="ORF">AVDCRST_MAG54-3164</name>
</gene>
<dbReference type="SUPFAM" id="SSF51735">
    <property type="entry name" value="NAD(P)-binding Rossmann-fold domains"/>
    <property type="match status" value="1"/>
</dbReference>
<dbReference type="Gene3D" id="3.40.50.720">
    <property type="entry name" value="NAD(P)-binding Rossmann-like Domain"/>
    <property type="match status" value="1"/>
</dbReference>
<dbReference type="PANTHER" id="PTHR43245:SF52">
    <property type="entry name" value="NAD-DEPENDENT EPIMERASE_DEHYDRATASE"/>
    <property type="match status" value="1"/>
</dbReference>